<reference evidence="2 3" key="1">
    <citation type="submission" date="2021-03" db="EMBL/GenBank/DDBJ databases">
        <title>The complete genome sequence of Acetobacter sacchari TBRC 11175.</title>
        <authorList>
            <person name="Charoenyingcharoen P."/>
            <person name="Yukphan P."/>
        </authorList>
    </citation>
    <scope>NUCLEOTIDE SEQUENCE [LARGE SCALE GENOMIC DNA]</scope>
    <source>
        <strain evidence="2 3">TBRC 11175</strain>
    </source>
</reference>
<evidence type="ECO:0000313" key="2">
    <source>
        <dbReference type="EMBL" id="MBO1360266.1"/>
    </source>
</evidence>
<name>A0ABS3LWF9_9PROT</name>
<dbReference type="EMBL" id="JAFVMF010000010">
    <property type="protein sequence ID" value="MBO1360266.1"/>
    <property type="molecule type" value="Genomic_DNA"/>
</dbReference>
<evidence type="ECO:0000313" key="3">
    <source>
        <dbReference type="Proteomes" id="UP000664771"/>
    </source>
</evidence>
<accession>A0ABS3LWF9</accession>
<keyword evidence="3" id="KW-1185">Reference proteome</keyword>
<dbReference type="Proteomes" id="UP000664771">
    <property type="component" value="Unassembled WGS sequence"/>
</dbReference>
<gene>
    <name evidence="2" type="ORF">J2D73_10755</name>
</gene>
<dbReference type="RefSeq" id="WP_207881545.1">
    <property type="nucleotide sequence ID" value="NZ_JAFVMF010000010.1"/>
</dbReference>
<organism evidence="2 3">
    <name type="scientific">Acetobacter sacchari</name>
    <dbReference type="NCBI Taxonomy" id="2661687"/>
    <lineage>
        <taxon>Bacteria</taxon>
        <taxon>Pseudomonadati</taxon>
        <taxon>Pseudomonadota</taxon>
        <taxon>Alphaproteobacteria</taxon>
        <taxon>Acetobacterales</taxon>
        <taxon>Acetobacteraceae</taxon>
        <taxon>Acetobacter</taxon>
    </lineage>
</organism>
<protein>
    <recommendedName>
        <fullName evidence="4">Nudix hydrolase domain-containing protein</fullName>
    </recommendedName>
</protein>
<evidence type="ECO:0000256" key="1">
    <source>
        <dbReference type="SAM" id="MobiDB-lite"/>
    </source>
</evidence>
<evidence type="ECO:0008006" key="4">
    <source>
        <dbReference type="Google" id="ProtNLM"/>
    </source>
</evidence>
<feature type="compositionally biased region" description="Basic and acidic residues" evidence="1">
    <location>
        <begin position="16"/>
        <end position="27"/>
    </location>
</feature>
<comment type="caution">
    <text evidence="2">The sequence shown here is derived from an EMBL/GenBank/DDBJ whole genome shotgun (WGS) entry which is preliminary data.</text>
</comment>
<feature type="region of interest" description="Disordered" evidence="1">
    <location>
        <begin position="1"/>
        <end position="27"/>
    </location>
</feature>
<proteinExistence type="predicted"/>
<sequence>MGVASWGSETFPFQLDGREPIERKDSDPTMASYTAGHLGFHGYMRVVDAWIARCAGAGVFDLPDRGWRDAYDDEVPPRDAAREALEEAGFPFEGS</sequence>